<dbReference type="Proteomes" id="UP000824469">
    <property type="component" value="Unassembled WGS sequence"/>
</dbReference>
<proteinExistence type="predicted"/>
<dbReference type="GO" id="GO:0016020">
    <property type="term" value="C:membrane"/>
    <property type="evidence" value="ECO:0007669"/>
    <property type="project" value="InterPro"/>
</dbReference>
<feature type="transmembrane region" description="Helical" evidence="1">
    <location>
        <begin position="37"/>
        <end position="65"/>
    </location>
</feature>
<evidence type="ECO:0000313" key="2">
    <source>
        <dbReference type="EMBL" id="KAH9330283.1"/>
    </source>
</evidence>
<dbReference type="InterPro" id="IPR001193">
    <property type="entry name" value="MBTPS2"/>
</dbReference>
<name>A0AA38GXN5_TAXCH</name>
<keyword evidence="1" id="KW-0812">Transmembrane</keyword>
<keyword evidence="1" id="KW-1133">Transmembrane helix</keyword>
<feature type="transmembrane region" description="Helical" evidence="1">
    <location>
        <begin position="6"/>
        <end position="25"/>
    </location>
</feature>
<dbReference type="EMBL" id="JAHRHJ020000001">
    <property type="protein sequence ID" value="KAH9330283.1"/>
    <property type="molecule type" value="Genomic_DNA"/>
</dbReference>
<feature type="non-terminal residue" evidence="2">
    <location>
        <position position="1"/>
    </location>
</feature>
<comment type="caution">
    <text evidence="2">The sequence shown here is derived from an EMBL/GenBank/DDBJ whole genome shotgun (WGS) entry which is preliminary data.</text>
</comment>
<sequence length="357" mass="39467">EGVHIEYIAVFLAVLLPGAFVAINCDRLELLSCARVLRIYCAGVWHNAVCCAVCWLTLALLPVLLHCIYVHGENPMVLSVPRTSSLAGYLSPGDIILEIDNIKVSSPKEWLEKLNLMHLQASEENILLDNLHITNKVNTKQSIHLSHFERGFCVPNHWLLESQQIEAANNTLNCLDGNIPFTKISCLNHSYFNAEGNTSFSERLGQKTFCLRAKEVAQLSKCGSGWSLSLTTDICPCSESELCMEPVLSSGLMLIEITYSKANELDCLSGQVEASVRNLPIGSEVRKGQTTSICPSSLLFVGDALSLAYSVELTAYKPRRSHLFNVYAPFWFPNMLEKLLMYTFHVSAGLALVNSAP</sequence>
<keyword evidence="3" id="KW-1185">Reference proteome</keyword>
<dbReference type="OMA" id="THIERIT"/>
<feature type="non-terminal residue" evidence="2">
    <location>
        <position position="357"/>
    </location>
</feature>
<dbReference type="PANTHER" id="PTHR13325">
    <property type="entry name" value="PROTEASE M50 MEMBRANE-BOUND TRANSCRIPTION FACTOR SITE 2 PROTEASE"/>
    <property type="match status" value="1"/>
</dbReference>
<dbReference type="GO" id="GO:0005737">
    <property type="term" value="C:cytoplasm"/>
    <property type="evidence" value="ECO:0007669"/>
    <property type="project" value="TreeGrafter"/>
</dbReference>
<keyword evidence="1" id="KW-0472">Membrane</keyword>
<evidence type="ECO:0008006" key="4">
    <source>
        <dbReference type="Google" id="ProtNLM"/>
    </source>
</evidence>
<dbReference type="GO" id="GO:1905897">
    <property type="term" value="P:regulation of response to endoplasmic reticulum stress"/>
    <property type="evidence" value="ECO:0007669"/>
    <property type="project" value="TreeGrafter"/>
</dbReference>
<dbReference type="AlphaFoldDB" id="A0AA38GXN5"/>
<gene>
    <name evidence="2" type="ORF">KI387_002391</name>
</gene>
<dbReference type="GO" id="GO:0031293">
    <property type="term" value="P:membrane protein intracellular domain proteolysis"/>
    <property type="evidence" value="ECO:0007669"/>
    <property type="project" value="TreeGrafter"/>
</dbReference>
<evidence type="ECO:0000313" key="3">
    <source>
        <dbReference type="Proteomes" id="UP000824469"/>
    </source>
</evidence>
<dbReference type="GO" id="GO:0004222">
    <property type="term" value="F:metalloendopeptidase activity"/>
    <property type="evidence" value="ECO:0007669"/>
    <property type="project" value="InterPro"/>
</dbReference>
<accession>A0AA38GXN5</accession>
<protein>
    <recommendedName>
        <fullName evidence="4">Membrane-bound transcription factor site-2 protease</fullName>
    </recommendedName>
</protein>
<dbReference type="PANTHER" id="PTHR13325:SF3">
    <property type="entry name" value="MEMBRANE-BOUND TRANSCRIPTION FACTOR SITE-2 PROTEASE"/>
    <property type="match status" value="1"/>
</dbReference>
<evidence type="ECO:0000256" key="1">
    <source>
        <dbReference type="SAM" id="Phobius"/>
    </source>
</evidence>
<organism evidence="2 3">
    <name type="scientific">Taxus chinensis</name>
    <name type="common">Chinese yew</name>
    <name type="synonym">Taxus wallichiana var. chinensis</name>
    <dbReference type="NCBI Taxonomy" id="29808"/>
    <lineage>
        <taxon>Eukaryota</taxon>
        <taxon>Viridiplantae</taxon>
        <taxon>Streptophyta</taxon>
        <taxon>Embryophyta</taxon>
        <taxon>Tracheophyta</taxon>
        <taxon>Spermatophyta</taxon>
        <taxon>Pinopsida</taxon>
        <taxon>Pinidae</taxon>
        <taxon>Conifers II</taxon>
        <taxon>Cupressales</taxon>
        <taxon>Taxaceae</taxon>
        <taxon>Taxus</taxon>
    </lineage>
</organism>
<reference evidence="2 3" key="1">
    <citation type="journal article" date="2021" name="Nat. Plants">
        <title>The Taxus genome provides insights into paclitaxel biosynthesis.</title>
        <authorList>
            <person name="Xiong X."/>
            <person name="Gou J."/>
            <person name="Liao Q."/>
            <person name="Li Y."/>
            <person name="Zhou Q."/>
            <person name="Bi G."/>
            <person name="Li C."/>
            <person name="Du R."/>
            <person name="Wang X."/>
            <person name="Sun T."/>
            <person name="Guo L."/>
            <person name="Liang H."/>
            <person name="Lu P."/>
            <person name="Wu Y."/>
            <person name="Zhang Z."/>
            <person name="Ro D.K."/>
            <person name="Shang Y."/>
            <person name="Huang S."/>
            <person name="Yan J."/>
        </authorList>
    </citation>
    <scope>NUCLEOTIDE SEQUENCE [LARGE SCALE GENOMIC DNA]</scope>
    <source>
        <strain evidence="2">Ta-2019</strain>
    </source>
</reference>